<dbReference type="Pfam" id="PF16130">
    <property type="entry name" value="DUF4842"/>
    <property type="match status" value="1"/>
</dbReference>
<evidence type="ECO:0000259" key="1">
    <source>
        <dbReference type="Pfam" id="PF16130"/>
    </source>
</evidence>
<dbReference type="RefSeq" id="WP_128768749.1">
    <property type="nucleotide sequence ID" value="NZ_RXOC01000004.1"/>
</dbReference>
<dbReference type="InterPro" id="IPR032295">
    <property type="entry name" value="DUF4842"/>
</dbReference>
<protein>
    <submittedName>
        <fullName evidence="2">LruC domain-containing protein</fullName>
    </submittedName>
</protein>
<sequence length="726" mass="76636">MKRYLLIAGVLGLFTVSSCKRSEVAEPKITNLDDIVVPEGFTWENSREVTFSIGISDTRFQDAIHRIAIYDGDPSAGGAMIAGGAASLVSSFNVKVSLASVINTVYVVKAAPDGSEVIEKVDLNGNNVSLSIGAQSITRTLVASNVLPRLMSSGSQSAVSSSQDCSTGCTTTITTSTQINSNNDNEVVCITGSNITVSLNINGGTVRICGSNVLVSDANLNNTSKLIIAPSASVTFNSLNINGSSSSFENYGTVTVNGTFSPGGIASNGGTLTVKNDFNLNSGSTFTNSGVLNIGMSMNVNTSNISLNTGKIITDSDFKLNGGSRFINNCSLWIKKQFHNNSEMKNYGLIKVDNETVINGGSVTALYNGAMLKTVNMTMNGIVTGSGSTSLIKVSARTVINGGAGATGAIQYCDQNGVETNYGSFSNGAAQGCSLYIPITACNSEGNGVAPVQDTDGDGAADAIDAYPNDASRAFNNYYPSNLASAASTLAFEDRWPLKGDYDLNDIIISYRYNIITNAQNNVVQVSATYNLHATGGTYQNGFGVEFPLNRSDVGTLTGGALEAGQTKAVVILFNNSRNEQSSWNTRPEEALAAVKTYTVNFNVQSRPPLSSFGLGSYNPFIWHSNLGRGYETHLAGKTPTSLANAALFGTGDDRTGSGKYYVTEKGHPWAVDVPQSSFNYPVEGVDISRAYPNFVKWAGSGGISYTDWFSNTAQGYRDNSLLFLK</sequence>
<comment type="caution">
    <text evidence="2">The sequence shown here is derived from an EMBL/GenBank/DDBJ whole genome shotgun (WGS) entry which is preliminary data.</text>
</comment>
<name>A0A4Q0MBK6_9SPHI</name>
<dbReference type="AlphaFoldDB" id="A0A4Q0MBK6"/>
<reference evidence="2 3" key="1">
    <citation type="submission" date="2018-12" db="EMBL/GenBank/DDBJ databases">
        <title>The Draft Genome Sequence of the Soil Bacterium Pedobacter tournemirensis R1.</title>
        <authorList>
            <person name="He J."/>
        </authorList>
    </citation>
    <scope>NUCLEOTIDE SEQUENCE [LARGE SCALE GENOMIC DNA]</scope>
    <source>
        <strain evidence="2 3">R1</strain>
    </source>
</reference>
<accession>A0A4Q0MBK6</accession>
<feature type="domain" description="DUF4842" evidence="1">
    <location>
        <begin position="521"/>
        <end position="710"/>
    </location>
</feature>
<dbReference type="InterPro" id="IPR031025">
    <property type="entry name" value="LruC_dom"/>
</dbReference>
<evidence type="ECO:0000313" key="2">
    <source>
        <dbReference type="EMBL" id="RXF70443.1"/>
    </source>
</evidence>
<gene>
    <name evidence="2" type="ORF">EKH83_07290</name>
</gene>
<dbReference type="EMBL" id="RXOC01000004">
    <property type="protein sequence ID" value="RXF70443.1"/>
    <property type="molecule type" value="Genomic_DNA"/>
</dbReference>
<dbReference type="PROSITE" id="PS51257">
    <property type="entry name" value="PROKAR_LIPOPROTEIN"/>
    <property type="match status" value="1"/>
</dbReference>
<organism evidence="2 3">
    <name type="scientific">Arcticibacter tournemirensis</name>
    <dbReference type="NCBI Taxonomy" id="699437"/>
    <lineage>
        <taxon>Bacteria</taxon>
        <taxon>Pseudomonadati</taxon>
        <taxon>Bacteroidota</taxon>
        <taxon>Sphingobacteriia</taxon>
        <taxon>Sphingobacteriales</taxon>
        <taxon>Sphingobacteriaceae</taxon>
        <taxon>Arcticibacter</taxon>
    </lineage>
</organism>
<dbReference type="Proteomes" id="UP000290848">
    <property type="component" value="Unassembled WGS sequence"/>
</dbReference>
<dbReference type="NCBIfam" id="TIGR04456">
    <property type="entry name" value="LruC_dom"/>
    <property type="match status" value="1"/>
</dbReference>
<proteinExistence type="predicted"/>
<evidence type="ECO:0000313" key="3">
    <source>
        <dbReference type="Proteomes" id="UP000290848"/>
    </source>
</evidence>